<organism evidence="1 2">
    <name type="scientific">Heterorhabditis bacteriophora</name>
    <name type="common">Entomopathogenic nematode worm</name>
    <dbReference type="NCBI Taxonomy" id="37862"/>
    <lineage>
        <taxon>Eukaryota</taxon>
        <taxon>Metazoa</taxon>
        <taxon>Ecdysozoa</taxon>
        <taxon>Nematoda</taxon>
        <taxon>Chromadorea</taxon>
        <taxon>Rhabditida</taxon>
        <taxon>Rhabditina</taxon>
        <taxon>Rhabditomorpha</taxon>
        <taxon>Strongyloidea</taxon>
        <taxon>Heterorhabditidae</taxon>
        <taxon>Heterorhabditis</taxon>
    </lineage>
</organism>
<keyword evidence="1" id="KW-1185">Reference proteome</keyword>
<name>A0A1I7WZ36_HETBA</name>
<sequence length="26" mass="3204">MPKISYIQLSKINMIYNINNYCFQYT</sequence>
<protein>
    <submittedName>
        <fullName evidence="2">Uncharacterized protein</fullName>
    </submittedName>
</protein>
<accession>A0A1I7WZ36</accession>
<reference evidence="2" key="1">
    <citation type="submission" date="2016-11" db="UniProtKB">
        <authorList>
            <consortium name="WormBaseParasite"/>
        </authorList>
    </citation>
    <scope>IDENTIFICATION</scope>
</reference>
<dbReference type="WBParaSite" id="Hba_10461">
    <property type="protein sequence ID" value="Hba_10461"/>
    <property type="gene ID" value="Hba_10461"/>
</dbReference>
<dbReference type="Proteomes" id="UP000095283">
    <property type="component" value="Unplaced"/>
</dbReference>
<dbReference type="AlphaFoldDB" id="A0A1I7WZ36"/>
<evidence type="ECO:0000313" key="2">
    <source>
        <dbReference type="WBParaSite" id="Hba_10461"/>
    </source>
</evidence>
<evidence type="ECO:0000313" key="1">
    <source>
        <dbReference type="Proteomes" id="UP000095283"/>
    </source>
</evidence>
<proteinExistence type="predicted"/>